<dbReference type="Gene3D" id="2.60.40.1180">
    <property type="entry name" value="Golgi alpha-mannosidase II"/>
    <property type="match status" value="1"/>
</dbReference>
<reference evidence="14 15" key="1">
    <citation type="submission" date="2015-01" db="EMBL/GenBank/DDBJ databases">
        <title>The Genome Sequence of Exophiala sideris CBS121828.</title>
        <authorList>
            <consortium name="The Broad Institute Genomics Platform"/>
            <person name="Cuomo C."/>
            <person name="de Hoog S."/>
            <person name="Gorbushina A."/>
            <person name="Stielow B."/>
            <person name="Teixiera M."/>
            <person name="Abouelleil A."/>
            <person name="Chapman S.B."/>
            <person name="Priest M."/>
            <person name="Young S.K."/>
            <person name="Wortman J."/>
            <person name="Nusbaum C."/>
            <person name="Birren B."/>
        </authorList>
    </citation>
    <scope>NUCLEOTIDE SEQUENCE [LARGE SCALE GENOMIC DNA]</scope>
    <source>
        <strain evidence="14 15">CBS 121828</strain>
    </source>
</reference>
<evidence type="ECO:0000313" key="15">
    <source>
        <dbReference type="Proteomes" id="UP000053599"/>
    </source>
</evidence>
<dbReference type="CDD" id="cd14792">
    <property type="entry name" value="GH27"/>
    <property type="match status" value="1"/>
</dbReference>
<dbReference type="EC" id="3.2.1.22" evidence="4 11"/>
<dbReference type="STRING" id="1016849.A0A0D1WTU7"/>
<protein>
    <recommendedName>
        <fullName evidence="4 11">Alpha-galactosidase</fullName>
        <ecNumber evidence="4 11">3.2.1.22</ecNumber>
    </recommendedName>
    <alternativeName>
        <fullName evidence="11">Melibiase</fullName>
    </alternativeName>
</protein>
<keyword evidence="9" id="KW-0325">Glycoprotein</keyword>
<dbReference type="InterPro" id="IPR017853">
    <property type="entry name" value="GH"/>
</dbReference>
<dbReference type="PRINTS" id="PR00748">
    <property type="entry name" value="MELIBIASE"/>
</dbReference>
<evidence type="ECO:0000256" key="1">
    <source>
        <dbReference type="ARBA" id="ARBA00001255"/>
    </source>
</evidence>
<feature type="signal peptide" evidence="12">
    <location>
        <begin position="1"/>
        <end position="16"/>
    </location>
</feature>
<dbReference type="InterPro" id="IPR013785">
    <property type="entry name" value="Aldolase_TIM"/>
</dbReference>
<dbReference type="GO" id="GO:0004557">
    <property type="term" value="F:alpha-galactosidase activity"/>
    <property type="evidence" value="ECO:0007669"/>
    <property type="project" value="UniProtKB-EC"/>
</dbReference>
<evidence type="ECO:0000256" key="12">
    <source>
        <dbReference type="SAM" id="SignalP"/>
    </source>
</evidence>
<dbReference type="Gene3D" id="3.20.20.70">
    <property type="entry name" value="Aldolase class I"/>
    <property type="match status" value="1"/>
</dbReference>
<sequence length="487" mass="54598">MLSLLLSALFTGVVLSVNNGLARTPQMGWNNWNSLGCDVSETLLLETSKVLVDAGLKDVGYQYVVLDDCWQDGRGKDGYIRSDDGKFPHGMKWVAQQLHDMDLLYGMYSSAGDMTCARYEGSLDHEEKDAETWASWDVDYLKYDNCFHRGRFGYPEISFNRYDKMAKALNATGRPILYSLCNWGEDYVHTWGVSIANSWRMSGDIYDHFNRPDDLCACDDARDPHCIAPGSHCSVMNIINKVAPYVDRGQFGGWNDLDMLEVDQGGMTDEEYKAHFSMWAALKSPLLIGADLRSLSAQALTILNNPAVIAVNQDPLGRSVARIFRDQNVKKDKYGQGEVQIWTGPVFPHDQLVVFLNAADEDLEITTTINDIFVHEGPEGSAAQTKENFDVHDLWANRMDTVTAGRILAREHQASLPQAKDWYNATAIPYKDGLLDGDSRLLGERIGSCGPEQPILRAQVPRHGIRMFRLRNLTGGATRYALHKDEL</sequence>
<dbReference type="HOGENOM" id="CLU_013093_1_0_1"/>
<dbReference type="InterPro" id="IPR013780">
    <property type="entry name" value="Glyco_hydro_b"/>
</dbReference>
<name>A0A0D1WTU7_9EURO</name>
<evidence type="ECO:0000256" key="5">
    <source>
        <dbReference type="ARBA" id="ARBA00022525"/>
    </source>
</evidence>
<evidence type="ECO:0000256" key="8">
    <source>
        <dbReference type="ARBA" id="ARBA00023157"/>
    </source>
</evidence>
<dbReference type="Proteomes" id="UP000053599">
    <property type="component" value="Unassembled WGS sequence"/>
</dbReference>
<dbReference type="PANTHER" id="PTHR11452:SF75">
    <property type="entry name" value="ALPHA-GALACTOSIDASE MEL1"/>
    <property type="match status" value="1"/>
</dbReference>
<keyword evidence="5" id="KW-0964">Secreted</keyword>
<evidence type="ECO:0000256" key="9">
    <source>
        <dbReference type="ARBA" id="ARBA00023180"/>
    </source>
</evidence>
<accession>A0A0D1WTU7</accession>
<comment type="subcellular location">
    <subcellularLocation>
        <location evidence="2">Secreted</location>
    </subcellularLocation>
</comment>
<keyword evidence="6 12" id="KW-0732">Signal</keyword>
<dbReference type="Pfam" id="PF17801">
    <property type="entry name" value="Melibiase_C"/>
    <property type="match status" value="1"/>
</dbReference>
<keyword evidence="7 11" id="KW-0378">Hydrolase</keyword>
<evidence type="ECO:0000256" key="7">
    <source>
        <dbReference type="ARBA" id="ARBA00022801"/>
    </source>
</evidence>
<organism evidence="14 15">
    <name type="scientific">Exophiala sideris</name>
    <dbReference type="NCBI Taxonomy" id="1016849"/>
    <lineage>
        <taxon>Eukaryota</taxon>
        <taxon>Fungi</taxon>
        <taxon>Dikarya</taxon>
        <taxon>Ascomycota</taxon>
        <taxon>Pezizomycotina</taxon>
        <taxon>Eurotiomycetes</taxon>
        <taxon>Chaetothyriomycetidae</taxon>
        <taxon>Chaetothyriales</taxon>
        <taxon>Herpotrichiellaceae</taxon>
        <taxon>Exophiala</taxon>
    </lineage>
</organism>
<evidence type="ECO:0000256" key="11">
    <source>
        <dbReference type="RuleBase" id="RU361168"/>
    </source>
</evidence>
<dbReference type="InterPro" id="IPR041233">
    <property type="entry name" value="Melibiase_C"/>
</dbReference>
<proteinExistence type="inferred from homology"/>
<dbReference type="InterPro" id="IPR002241">
    <property type="entry name" value="Glyco_hydro_27"/>
</dbReference>
<evidence type="ECO:0000256" key="3">
    <source>
        <dbReference type="ARBA" id="ARBA00009743"/>
    </source>
</evidence>
<evidence type="ECO:0000259" key="13">
    <source>
        <dbReference type="Pfam" id="PF17801"/>
    </source>
</evidence>
<dbReference type="SUPFAM" id="SSF51011">
    <property type="entry name" value="Glycosyl hydrolase domain"/>
    <property type="match status" value="1"/>
</dbReference>
<dbReference type="FunFam" id="3.20.20.70:FF:000202">
    <property type="entry name" value="Alpha-galactosidase"/>
    <property type="match status" value="1"/>
</dbReference>
<dbReference type="Pfam" id="PF16499">
    <property type="entry name" value="Melibiase_2"/>
    <property type="match status" value="1"/>
</dbReference>
<dbReference type="AlphaFoldDB" id="A0A0D1WTU7"/>
<keyword evidence="8 11" id="KW-1015">Disulfide bond</keyword>
<comment type="catalytic activity">
    <reaction evidence="1 11">
        <text>Hydrolysis of terminal, non-reducing alpha-D-galactose residues in alpha-D-galactosides, including galactose oligosaccharides, galactomannans and galactolipids.</text>
        <dbReference type="EC" id="3.2.1.22"/>
    </reaction>
</comment>
<dbReference type="PRINTS" id="PR00740">
    <property type="entry name" value="GLHYDRLASE27"/>
</dbReference>
<keyword evidence="10 11" id="KW-0326">Glycosidase</keyword>
<evidence type="ECO:0000256" key="4">
    <source>
        <dbReference type="ARBA" id="ARBA00012755"/>
    </source>
</evidence>
<evidence type="ECO:0000313" key="14">
    <source>
        <dbReference type="EMBL" id="KIV78536.1"/>
    </source>
</evidence>
<evidence type="ECO:0000256" key="2">
    <source>
        <dbReference type="ARBA" id="ARBA00004613"/>
    </source>
</evidence>
<dbReference type="InterPro" id="IPR006215">
    <property type="entry name" value="Glyco_hydro_melibiase"/>
</dbReference>
<feature type="chain" id="PRO_5002251079" description="Alpha-galactosidase" evidence="12">
    <location>
        <begin position="17"/>
        <end position="487"/>
    </location>
</feature>
<dbReference type="SUPFAM" id="SSF51445">
    <property type="entry name" value="(Trans)glycosidases"/>
    <property type="match status" value="1"/>
</dbReference>
<gene>
    <name evidence="14" type="ORF">PV11_06181</name>
</gene>
<dbReference type="EMBL" id="KN846953">
    <property type="protein sequence ID" value="KIV78536.1"/>
    <property type="molecule type" value="Genomic_DNA"/>
</dbReference>
<dbReference type="GO" id="GO:0005995">
    <property type="term" value="P:melibiose catabolic process"/>
    <property type="evidence" value="ECO:0007669"/>
    <property type="project" value="UniProtKB-ARBA"/>
</dbReference>
<evidence type="ECO:0000256" key="6">
    <source>
        <dbReference type="ARBA" id="ARBA00022729"/>
    </source>
</evidence>
<dbReference type="OrthoDB" id="5795902at2759"/>
<dbReference type="PANTHER" id="PTHR11452">
    <property type="entry name" value="ALPHA-GALACTOSIDASE/ALPHA-N-ACETYLGALACTOSAMINIDASE"/>
    <property type="match status" value="1"/>
</dbReference>
<evidence type="ECO:0000256" key="10">
    <source>
        <dbReference type="ARBA" id="ARBA00023295"/>
    </source>
</evidence>
<dbReference type="GO" id="GO:0005576">
    <property type="term" value="C:extracellular region"/>
    <property type="evidence" value="ECO:0007669"/>
    <property type="project" value="UniProtKB-SubCell"/>
</dbReference>
<feature type="domain" description="Alpha galactosidase C-terminal" evidence="13">
    <location>
        <begin position="336"/>
        <end position="401"/>
    </location>
</feature>
<comment type="similarity">
    <text evidence="3 11">Belongs to the glycosyl hydrolase 27 family.</text>
</comment>